<feature type="domain" description="C-type lectin" evidence="1">
    <location>
        <begin position="56"/>
        <end position="169"/>
    </location>
</feature>
<dbReference type="PROSITE" id="PS50041">
    <property type="entry name" value="C_TYPE_LECTIN_2"/>
    <property type="match status" value="2"/>
</dbReference>
<dbReference type="EMBL" id="JAAMOB010000007">
    <property type="protein sequence ID" value="KAF4111705.1"/>
    <property type="molecule type" value="Genomic_DNA"/>
</dbReference>
<dbReference type="PANTHER" id="PTHR45784">
    <property type="entry name" value="C-TYPE LECTIN DOMAIN FAMILY 20 MEMBER A-RELATED"/>
    <property type="match status" value="1"/>
</dbReference>
<dbReference type="InterPro" id="IPR001304">
    <property type="entry name" value="C-type_lectin-like"/>
</dbReference>
<evidence type="ECO:0000313" key="2">
    <source>
        <dbReference type="EMBL" id="KAF4111705.1"/>
    </source>
</evidence>
<dbReference type="AlphaFoldDB" id="A0A7J6CYC8"/>
<accession>A0A7J6CYC8</accession>
<reference evidence="2 3" key="1">
    <citation type="submission" date="2020-04" db="EMBL/GenBank/DDBJ databases">
        <title>Chromosome-level genome assembly of a cyprinid fish Onychostoma macrolepis by integration of Nanopore Sequencing, Bionano and Hi-C technology.</title>
        <authorList>
            <person name="Wang D."/>
        </authorList>
    </citation>
    <scope>NUCLEOTIDE SEQUENCE [LARGE SCALE GENOMIC DNA]</scope>
    <source>
        <strain evidence="2">SWU-2019</strain>
        <tissue evidence="2">Muscle</tissue>
    </source>
</reference>
<sequence length="240" mass="27339">MIYVKLSPYESYTKWESWQPDSGRTDEACAFVDRNQRWGDATCLLEKYFFCQTDEKGSAKFKYIKMSMKWREAQLYCRTLYTDLASVTDDTENTALTNIISANNGLDAWIGLSKNLWLWSDQTNVSWSSLTWESGQPNNVNGNEECACAGTEGQMADDACSTLRAFYCKTPEVKKQLVRVAVKSSGYLDESAVMKAIEKKMNQILSDQGMNNIIWRVQPDGKIFHQTNNTEKTSTACEEH</sequence>
<evidence type="ECO:0000313" key="3">
    <source>
        <dbReference type="Proteomes" id="UP000579812"/>
    </source>
</evidence>
<comment type="caution">
    <text evidence="2">The sequence shown here is derived from an EMBL/GenBank/DDBJ whole genome shotgun (WGS) entry which is preliminary data.</text>
</comment>
<name>A0A7J6CYC8_9TELE</name>
<organism evidence="2 3">
    <name type="scientific">Onychostoma macrolepis</name>
    <dbReference type="NCBI Taxonomy" id="369639"/>
    <lineage>
        <taxon>Eukaryota</taxon>
        <taxon>Metazoa</taxon>
        <taxon>Chordata</taxon>
        <taxon>Craniata</taxon>
        <taxon>Vertebrata</taxon>
        <taxon>Euteleostomi</taxon>
        <taxon>Actinopterygii</taxon>
        <taxon>Neopterygii</taxon>
        <taxon>Teleostei</taxon>
        <taxon>Ostariophysi</taxon>
        <taxon>Cypriniformes</taxon>
        <taxon>Cyprinidae</taxon>
        <taxon>Acrossocheilinae</taxon>
        <taxon>Onychostoma</taxon>
    </lineage>
</organism>
<dbReference type="PANTHER" id="PTHR45784:SF3">
    <property type="entry name" value="C-TYPE LECTIN DOMAIN FAMILY 4 MEMBER K-LIKE-RELATED"/>
    <property type="match status" value="1"/>
</dbReference>
<dbReference type="Pfam" id="PF00059">
    <property type="entry name" value="Lectin_C"/>
    <property type="match status" value="1"/>
</dbReference>
<proteinExistence type="predicted"/>
<dbReference type="InterPro" id="IPR016186">
    <property type="entry name" value="C-type_lectin-like/link_sf"/>
</dbReference>
<gene>
    <name evidence="2" type="ORF">G5714_008736</name>
</gene>
<evidence type="ECO:0000259" key="1">
    <source>
        <dbReference type="PROSITE" id="PS50041"/>
    </source>
</evidence>
<dbReference type="Gene3D" id="3.10.100.10">
    <property type="entry name" value="Mannose-Binding Protein A, subunit A"/>
    <property type="match status" value="2"/>
</dbReference>
<feature type="domain" description="C-type lectin" evidence="1">
    <location>
        <begin position="1"/>
        <end position="52"/>
    </location>
</feature>
<dbReference type="SMART" id="SM00034">
    <property type="entry name" value="CLECT"/>
    <property type="match status" value="1"/>
</dbReference>
<dbReference type="Proteomes" id="UP000579812">
    <property type="component" value="Unassembled WGS sequence"/>
</dbReference>
<keyword evidence="3" id="KW-1185">Reference proteome</keyword>
<dbReference type="InterPro" id="IPR016187">
    <property type="entry name" value="CTDL_fold"/>
</dbReference>
<dbReference type="SUPFAM" id="SSF56436">
    <property type="entry name" value="C-type lectin-like"/>
    <property type="match status" value="2"/>
</dbReference>
<protein>
    <recommendedName>
        <fullName evidence="1">C-type lectin domain-containing protein</fullName>
    </recommendedName>
</protein>